<evidence type="ECO:0000313" key="3">
    <source>
        <dbReference type="Proteomes" id="UP000261811"/>
    </source>
</evidence>
<evidence type="ECO:0000313" key="2">
    <source>
        <dbReference type="EMBL" id="RFU39357.1"/>
    </source>
</evidence>
<feature type="non-terminal residue" evidence="2">
    <location>
        <position position="226"/>
    </location>
</feature>
<reference evidence="2 3" key="1">
    <citation type="submission" date="2018-08" db="EMBL/GenBank/DDBJ databases">
        <title>Actinomadura jelena sp. nov., a novel Actinomycete isolated from soil in Chad.</title>
        <authorList>
            <person name="Shi L."/>
        </authorList>
    </citation>
    <scope>NUCLEOTIDE SEQUENCE [LARGE SCALE GENOMIC DNA]</scope>
    <source>
        <strain evidence="2 3">NEAU-G17</strain>
    </source>
</reference>
<dbReference type="RefSeq" id="WP_407920925.1">
    <property type="nucleotide sequence ID" value="NZ_QURH01000381.1"/>
</dbReference>
<gene>
    <name evidence="2" type="ORF">DZF91_22830</name>
</gene>
<accession>A0A372JH96</accession>
<proteinExistence type="predicted"/>
<organism evidence="2 3">
    <name type="scientific">Actinomadura logoneensis</name>
    <dbReference type="NCBI Taxonomy" id="2293572"/>
    <lineage>
        <taxon>Bacteria</taxon>
        <taxon>Bacillati</taxon>
        <taxon>Actinomycetota</taxon>
        <taxon>Actinomycetes</taxon>
        <taxon>Streptosporangiales</taxon>
        <taxon>Thermomonosporaceae</taxon>
        <taxon>Actinomadura</taxon>
    </lineage>
</organism>
<dbReference type="Gene3D" id="3.90.79.40">
    <property type="entry name" value="EvaA sugar 2,3-dehydratase subunit"/>
    <property type="match status" value="1"/>
</dbReference>
<keyword evidence="3" id="KW-1185">Reference proteome</keyword>
<dbReference type="Pfam" id="PF03559">
    <property type="entry name" value="Hexose_dehydrat"/>
    <property type="match status" value="1"/>
</dbReference>
<protein>
    <submittedName>
        <fullName evidence="2">NDP-hexose 2,3-dehydratase</fullName>
    </submittedName>
</protein>
<feature type="domain" description="dTDP-4-dehydro-6-deoxy-alpha-D-glucopyranose 2,3-dehydratase" evidence="1">
    <location>
        <begin position="6"/>
        <end position="211"/>
    </location>
</feature>
<dbReference type="InterPro" id="IPR038153">
    <property type="entry name" value="EvaA-like_sf"/>
</dbReference>
<evidence type="ECO:0000259" key="1">
    <source>
        <dbReference type="Pfam" id="PF03559"/>
    </source>
</evidence>
<dbReference type="InterPro" id="IPR005212">
    <property type="entry name" value="EvaA-like"/>
</dbReference>
<sequence length="226" mass="24524">RTGPAAVEEWLADARAGDRMTVRPAPLDALPGWTADPVTGDLAHDGGAFFAVHGLAVEDRDAPLPRWEQPVIDQPEIGILGLLVREFDGVPHFLVQAKAEPGNAGGVQVAPTVQATRSNYTRVHRGRPVPYLEYFRTPSAAGRAARRLVDVRQSELGGWFLRKRNRNMVVEVGADVEALPGFRWLTLHRLHRLLHRDDLVNMDLRSVLGCLPVAGPGAAAALAAPP</sequence>
<dbReference type="GO" id="GO:0016829">
    <property type="term" value="F:lyase activity"/>
    <property type="evidence" value="ECO:0007669"/>
    <property type="project" value="InterPro"/>
</dbReference>
<dbReference type="AlphaFoldDB" id="A0A372JH96"/>
<feature type="non-terminal residue" evidence="2">
    <location>
        <position position="1"/>
    </location>
</feature>
<dbReference type="Proteomes" id="UP000261811">
    <property type="component" value="Unassembled WGS sequence"/>
</dbReference>
<comment type="caution">
    <text evidence="2">The sequence shown here is derived from an EMBL/GenBank/DDBJ whole genome shotgun (WGS) entry which is preliminary data.</text>
</comment>
<dbReference type="EMBL" id="QURH01000381">
    <property type="protein sequence ID" value="RFU39357.1"/>
    <property type="molecule type" value="Genomic_DNA"/>
</dbReference>
<name>A0A372JH96_9ACTN</name>